<proteinExistence type="predicted"/>
<evidence type="ECO:0000313" key="1">
    <source>
        <dbReference type="EMBL" id="GJN24862.1"/>
    </source>
</evidence>
<reference evidence="1" key="2">
    <citation type="submission" date="2021-12" db="EMBL/GenBank/DDBJ databases">
        <title>Resequencing data analysis of finger millet.</title>
        <authorList>
            <person name="Hatakeyama M."/>
            <person name="Aluri S."/>
            <person name="Balachadran M.T."/>
            <person name="Sivarajan S.R."/>
            <person name="Poveda L."/>
            <person name="Shimizu-Inatsugi R."/>
            <person name="Schlapbach R."/>
            <person name="Sreeman S.M."/>
            <person name="Shimizu K.K."/>
        </authorList>
    </citation>
    <scope>NUCLEOTIDE SEQUENCE</scope>
</reference>
<gene>
    <name evidence="1" type="primary">gb12632</name>
    <name evidence="1" type="ORF">PR202_gb12632</name>
</gene>
<dbReference type="EMBL" id="BQKI01000077">
    <property type="protein sequence ID" value="GJN24862.1"/>
    <property type="molecule type" value="Genomic_DNA"/>
</dbReference>
<reference evidence="1" key="1">
    <citation type="journal article" date="2018" name="DNA Res.">
        <title>Multiple hybrid de novo genome assembly of finger millet, an orphan allotetraploid crop.</title>
        <authorList>
            <person name="Hatakeyama M."/>
            <person name="Aluri S."/>
            <person name="Balachadran M.T."/>
            <person name="Sivarajan S.R."/>
            <person name="Patrignani A."/>
            <person name="Gruter S."/>
            <person name="Poveda L."/>
            <person name="Shimizu-Inatsugi R."/>
            <person name="Baeten J."/>
            <person name="Francoijs K.J."/>
            <person name="Nataraja K.N."/>
            <person name="Reddy Y.A.N."/>
            <person name="Phadnis S."/>
            <person name="Ravikumar R.L."/>
            <person name="Schlapbach R."/>
            <person name="Sreeman S.M."/>
            <person name="Shimizu K.K."/>
        </authorList>
    </citation>
    <scope>NUCLEOTIDE SEQUENCE</scope>
</reference>
<name>A0AAV5EQZ9_ELECO</name>
<protein>
    <submittedName>
        <fullName evidence="1">Uncharacterized protein</fullName>
    </submittedName>
</protein>
<dbReference type="AlphaFoldDB" id="A0AAV5EQZ9"/>
<sequence length="87" mass="9554">MLLRMRGQSWIGRLAPASRMCSQCFKTITGVPTSSPAIASDPRPSKSNAWDCCLVQTAFSGSERQVAELNQIELLVSTIEIDKLIQN</sequence>
<organism evidence="1 2">
    <name type="scientific">Eleusine coracana subsp. coracana</name>
    <dbReference type="NCBI Taxonomy" id="191504"/>
    <lineage>
        <taxon>Eukaryota</taxon>
        <taxon>Viridiplantae</taxon>
        <taxon>Streptophyta</taxon>
        <taxon>Embryophyta</taxon>
        <taxon>Tracheophyta</taxon>
        <taxon>Spermatophyta</taxon>
        <taxon>Magnoliopsida</taxon>
        <taxon>Liliopsida</taxon>
        <taxon>Poales</taxon>
        <taxon>Poaceae</taxon>
        <taxon>PACMAD clade</taxon>
        <taxon>Chloridoideae</taxon>
        <taxon>Cynodonteae</taxon>
        <taxon>Eleusininae</taxon>
        <taxon>Eleusine</taxon>
    </lineage>
</organism>
<keyword evidence="2" id="KW-1185">Reference proteome</keyword>
<dbReference type="Proteomes" id="UP001054889">
    <property type="component" value="Unassembled WGS sequence"/>
</dbReference>
<comment type="caution">
    <text evidence="1">The sequence shown here is derived from an EMBL/GenBank/DDBJ whole genome shotgun (WGS) entry which is preliminary data.</text>
</comment>
<evidence type="ECO:0000313" key="2">
    <source>
        <dbReference type="Proteomes" id="UP001054889"/>
    </source>
</evidence>
<accession>A0AAV5EQZ9</accession>